<comment type="caution">
    <text evidence="3">The sequence shown here is derived from an EMBL/GenBank/DDBJ whole genome shotgun (WGS) entry which is preliminary data.</text>
</comment>
<name>A0A199W8U5_ANACO</name>
<sequence>MGSVGAAAEEEHPQREGAVGTVRRRRRRLPRFLCLHGFRTSGEIMRTQVTGKWPGDVTSRLDLVFADAPFPGLGKSEVDGIFPPPYYEWFQFDKGFMEYKNFDACLAYIEELMIEHGPIDGLMGFSQGAILSAALPGLQARGAALTRVPKVKYVVIIGGAKFQSPAVAEKAYATKIECPSLHFIGDADFLKPHGETLLESFVDPYVIRHPKGHTVPRIDDASMETMLNFLNKIENDLNDFVEDATTFEQEEVA</sequence>
<dbReference type="AlphaFoldDB" id="A0A199W8U5"/>
<accession>A0A199W8U5</accession>
<dbReference type="InterPro" id="IPR005645">
    <property type="entry name" value="FSH-like_dom"/>
</dbReference>
<gene>
    <name evidence="3" type="ORF">ACMD2_05655</name>
</gene>
<organism evidence="3 4">
    <name type="scientific">Ananas comosus</name>
    <name type="common">Pineapple</name>
    <name type="synonym">Ananas ananas</name>
    <dbReference type="NCBI Taxonomy" id="4615"/>
    <lineage>
        <taxon>Eukaryota</taxon>
        <taxon>Viridiplantae</taxon>
        <taxon>Streptophyta</taxon>
        <taxon>Embryophyta</taxon>
        <taxon>Tracheophyta</taxon>
        <taxon>Spermatophyta</taxon>
        <taxon>Magnoliopsida</taxon>
        <taxon>Liliopsida</taxon>
        <taxon>Poales</taxon>
        <taxon>Bromeliaceae</taxon>
        <taxon>Bromelioideae</taxon>
        <taxon>Ananas</taxon>
    </lineage>
</organism>
<feature type="domain" description="Serine hydrolase" evidence="2">
    <location>
        <begin position="30"/>
        <end position="221"/>
    </location>
</feature>
<protein>
    <submittedName>
        <fullName evidence="3">UPF0483 protein</fullName>
    </submittedName>
</protein>
<proteinExistence type="predicted"/>
<evidence type="ECO:0000259" key="2">
    <source>
        <dbReference type="Pfam" id="PF03959"/>
    </source>
</evidence>
<reference evidence="3 4" key="1">
    <citation type="journal article" date="2016" name="DNA Res.">
        <title>The draft genome of MD-2 pineapple using hybrid error correction of long reads.</title>
        <authorList>
            <person name="Redwan R.M."/>
            <person name="Saidin A."/>
            <person name="Kumar S.V."/>
        </authorList>
    </citation>
    <scope>NUCLEOTIDE SEQUENCE [LARGE SCALE GENOMIC DNA]</scope>
    <source>
        <strain evidence="4">cv. MD2</strain>
        <tissue evidence="3">Leaf</tissue>
    </source>
</reference>
<dbReference type="Gene3D" id="3.40.50.1820">
    <property type="entry name" value="alpha/beta hydrolase"/>
    <property type="match status" value="1"/>
</dbReference>
<evidence type="ECO:0000256" key="1">
    <source>
        <dbReference type="SAM" id="MobiDB-lite"/>
    </source>
</evidence>
<dbReference type="EMBL" id="LSRQ01000110">
    <property type="protein sequence ID" value="OAY85315.1"/>
    <property type="molecule type" value="Genomic_DNA"/>
</dbReference>
<evidence type="ECO:0000313" key="4">
    <source>
        <dbReference type="Proteomes" id="UP000092600"/>
    </source>
</evidence>
<dbReference type="InterPro" id="IPR029058">
    <property type="entry name" value="AB_hydrolase_fold"/>
</dbReference>
<dbReference type="PANTHER" id="PTHR22778">
    <property type="entry name" value="OVARIAN CANCER GENE-2 PROTEIN-RELATED"/>
    <property type="match status" value="1"/>
</dbReference>
<dbReference type="PANTHER" id="PTHR22778:SF51">
    <property type="entry name" value="DIHYDROFOLATE REDUCTASE"/>
    <property type="match status" value="1"/>
</dbReference>
<dbReference type="Proteomes" id="UP000092600">
    <property type="component" value="Unassembled WGS sequence"/>
</dbReference>
<dbReference type="Pfam" id="PF03959">
    <property type="entry name" value="FSH1"/>
    <property type="match status" value="1"/>
</dbReference>
<dbReference type="STRING" id="4615.A0A199W8U5"/>
<evidence type="ECO:0000313" key="3">
    <source>
        <dbReference type="EMBL" id="OAY85315.1"/>
    </source>
</evidence>
<feature type="region of interest" description="Disordered" evidence="1">
    <location>
        <begin position="1"/>
        <end position="23"/>
    </location>
</feature>
<dbReference type="FunFam" id="3.40.50.1820:FF:000133">
    <property type="entry name" value="esterase AGAP003155"/>
    <property type="match status" value="1"/>
</dbReference>
<dbReference type="SUPFAM" id="SSF53474">
    <property type="entry name" value="alpha/beta-Hydrolases"/>
    <property type="match status" value="1"/>
</dbReference>